<dbReference type="EMBL" id="JAOEGN010000010">
    <property type="protein sequence ID" value="MCU0105203.1"/>
    <property type="molecule type" value="Genomic_DNA"/>
</dbReference>
<comment type="caution">
    <text evidence="2">The sequence shown here is derived from an EMBL/GenBank/DDBJ whole genome shotgun (WGS) entry which is preliminary data.</text>
</comment>
<evidence type="ECO:0000259" key="1">
    <source>
        <dbReference type="Pfam" id="PF03551"/>
    </source>
</evidence>
<dbReference type="SUPFAM" id="SSF46785">
    <property type="entry name" value="Winged helix' DNA-binding domain"/>
    <property type="match status" value="1"/>
</dbReference>
<evidence type="ECO:0000313" key="2">
    <source>
        <dbReference type="EMBL" id="MCU0105203.1"/>
    </source>
</evidence>
<protein>
    <submittedName>
        <fullName evidence="2">PadR family transcriptional regulator</fullName>
    </submittedName>
</protein>
<dbReference type="InterPro" id="IPR036390">
    <property type="entry name" value="WH_DNA-bd_sf"/>
</dbReference>
<name>A0ABT2PZW5_9MOLU</name>
<dbReference type="InterPro" id="IPR036388">
    <property type="entry name" value="WH-like_DNA-bd_sf"/>
</dbReference>
<dbReference type="Pfam" id="PF03551">
    <property type="entry name" value="PadR"/>
    <property type="match status" value="1"/>
</dbReference>
<evidence type="ECO:0000313" key="3">
    <source>
        <dbReference type="Proteomes" id="UP001209076"/>
    </source>
</evidence>
<proteinExistence type="predicted"/>
<dbReference type="RefSeq" id="WP_262096472.1">
    <property type="nucleotide sequence ID" value="NZ_JAOEGN010000010.1"/>
</dbReference>
<dbReference type="Proteomes" id="UP001209076">
    <property type="component" value="Unassembled WGS sequence"/>
</dbReference>
<dbReference type="Gene3D" id="1.10.10.10">
    <property type="entry name" value="Winged helix-like DNA-binding domain superfamily/Winged helix DNA-binding domain"/>
    <property type="match status" value="1"/>
</dbReference>
<reference evidence="3" key="1">
    <citation type="submission" date="2023-07" db="EMBL/GenBank/DDBJ databases">
        <title>Novel Mycoplasma species identified in domestic and wild animals.</title>
        <authorList>
            <person name="Volokhov D.V."/>
            <person name="Furtak V.A."/>
            <person name="Zagorodnyaya T.A."/>
        </authorList>
    </citation>
    <scope>NUCLEOTIDE SEQUENCE [LARGE SCALE GENOMIC DNA]</scope>
    <source>
        <strain evidence="3">92-19</strain>
    </source>
</reference>
<sequence length="111" mass="13132">MSNNKNVIFGDTLRGYTEKIILSILSNEDLYGYRINKIIETKTNHSLVFNEATLYTTFQRLEKFGYITSYWVKNDNLPKKKYYAITKEGVSFLANCKLEWKRTKELIDLFL</sequence>
<accession>A0ABT2PZW5</accession>
<gene>
    <name evidence="2" type="ORF">N7603_05990</name>
</gene>
<keyword evidence="3" id="KW-1185">Reference proteome</keyword>
<feature type="domain" description="Transcription regulator PadR N-terminal" evidence="1">
    <location>
        <begin position="21"/>
        <end position="94"/>
    </location>
</feature>
<organism evidence="2 3">
    <name type="scientific">Paracholeplasma vituli</name>
    <dbReference type="NCBI Taxonomy" id="69473"/>
    <lineage>
        <taxon>Bacteria</taxon>
        <taxon>Bacillati</taxon>
        <taxon>Mycoplasmatota</taxon>
        <taxon>Mollicutes</taxon>
        <taxon>Acholeplasmatales</taxon>
        <taxon>Acholeplasmataceae</taxon>
        <taxon>Paracholeplasma</taxon>
    </lineage>
</organism>
<dbReference type="PANTHER" id="PTHR33169">
    <property type="entry name" value="PADR-FAMILY TRANSCRIPTIONAL REGULATOR"/>
    <property type="match status" value="1"/>
</dbReference>
<dbReference type="InterPro" id="IPR005149">
    <property type="entry name" value="Tscrpt_reg_PadR_N"/>
</dbReference>
<dbReference type="PANTHER" id="PTHR33169:SF14">
    <property type="entry name" value="TRANSCRIPTIONAL REGULATOR RV3488"/>
    <property type="match status" value="1"/>
</dbReference>
<dbReference type="InterPro" id="IPR052509">
    <property type="entry name" value="Metal_resp_DNA-bind_regulator"/>
</dbReference>